<organism evidence="2 3">
    <name type="scientific">Armillaria novae-zelandiae</name>
    <dbReference type="NCBI Taxonomy" id="153914"/>
    <lineage>
        <taxon>Eukaryota</taxon>
        <taxon>Fungi</taxon>
        <taxon>Dikarya</taxon>
        <taxon>Basidiomycota</taxon>
        <taxon>Agaricomycotina</taxon>
        <taxon>Agaricomycetes</taxon>
        <taxon>Agaricomycetidae</taxon>
        <taxon>Agaricales</taxon>
        <taxon>Marasmiineae</taxon>
        <taxon>Physalacriaceae</taxon>
        <taxon>Armillaria</taxon>
    </lineage>
</organism>
<proteinExistence type="predicted"/>
<sequence>MTFRCAFLPSLNLLIVFPTSDSTTMLLCSCSLLCIHVAVIKSAHKSTNKRSYKTQDYTESMETLQREWLTNLICECGNILVLQRYATKMVF</sequence>
<dbReference type="EMBL" id="JAUEPR010000067">
    <property type="protein sequence ID" value="KAK0468763.1"/>
    <property type="molecule type" value="Genomic_DNA"/>
</dbReference>
<feature type="chain" id="PRO_5041240767" description="Secreted protein" evidence="1">
    <location>
        <begin position="23"/>
        <end position="91"/>
    </location>
</feature>
<reference evidence="2" key="1">
    <citation type="submission" date="2023-06" db="EMBL/GenBank/DDBJ databases">
        <authorList>
            <consortium name="Lawrence Berkeley National Laboratory"/>
            <person name="Ahrendt S."/>
            <person name="Sahu N."/>
            <person name="Indic B."/>
            <person name="Wong-Bajracharya J."/>
            <person name="Merenyi Z."/>
            <person name="Ke H.-M."/>
            <person name="Monk M."/>
            <person name="Kocsube S."/>
            <person name="Drula E."/>
            <person name="Lipzen A."/>
            <person name="Balint B."/>
            <person name="Henrissat B."/>
            <person name="Andreopoulos B."/>
            <person name="Martin F.M."/>
            <person name="Harder C.B."/>
            <person name="Rigling D."/>
            <person name="Ford K.L."/>
            <person name="Foster G.D."/>
            <person name="Pangilinan J."/>
            <person name="Papanicolaou A."/>
            <person name="Barry K."/>
            <person name="LaButti K."/>
            <person name="Viragh M."/>
            <person name="Koriabine M."/>
            <person name="Yan M."/>
            <person name="Riley R."/>
            <person name="Champramary S."/>
            <person name="Plett K.L."/>
            <person name="Tsai I.J."/>
            <person name="Slot J."/>
            <person name="Sipos G."/>
            <person name="Plett J."/>
            <person name="Nagy L.G."/>
            <person name="Grigoriev I.V."/>
        </authorList>
    </citation>
    <scope>NUCLEOTIDE SEQUENCE</scope>
    <source>
        <strain evidence="2">ICMP 16352</strain>
    </source>
</reference>
<evidence type="ECO:0000256" key="1">
    <source>
        <dbReference type="SAM" id="SignalP"/>
    </source>
</evidence>
<dbReference type="AlphaFoldDB" id="A0AA39TWT9"/>
<comment type="caution">
    <text evidence="2">The sequence shown here is derived from an EMBL/GenBank/DDBJ whole genome shotgun (WGS) entry which is preliminary data.</text>
</comment>
<name>A0AA39TWT9_9AGAR</name>
<accession>A0AA39TWT9</accession>
<gene>
    <name evidence="2" type="ORF">IW261DRAFT_1517745</name>
</gene>
<dbReference type="Proteomes" id="UP001175227">
    <property type="component" value="Unassembled WGS sequence"/>
</dbReference>
<protein>
    <recommendedName>
        <fullName evidence="4">Secreted protein</fullName>
    </recommendedName>
</protein>
<evidence type="ECO:0000313" key="3">
    <source>
        <dbReference type="Proteomes" id="UP001175227"/>
    </source>
</evidence>
<evidence type="ECO:0008006" key="4">
    <source>
        <dbReference type="Google" id="ProtNLM"/>
    </source>
</evidence>
<feature type="signal peptide" evidence="1">
    <location>
        <begin position="1"/>
        <end position="22"/>
    </location>
</feature>
<evidence type="ECO:0000313" key="2">
    <source>
        <dbReference type="EMBL" id="KAK0468763.1"/>
    </source>
</evidence>
<feature type="non-terminal residue" evidence="2">
    <location>
        <position position="91"/>
    </location>
</feature>
<keyword evidence="3" id="KW-1185">Reference proteome</keyword>
<keyword evidence="1" id="KW-0732">Signal</keyword>